<name>A0A371CRV7_9APHY</name>
<dbReference type="Proteomes" id="UP000256964">
    <property type="component" value="Unassembled WGS sequence"/>
</dbReference>
<organism evidence="1 2">
    <name type="scientific">Lentinus brumalis</name>
    <dbReference type="NCBI Taxonomy" id="2498619"/>
    <lineage>
        <taxon>Eukaryota</taxon>
        <taxon>Fungi</taxon>
        <taxon>Dikarya</taxon>
        <taxon>Basidiomycota</taxon>
        <taxon>Agaricomycotina</taxon>
        <taxon>Agaricomycetes</taxon>
        <taxon>Polyporales</taxon>
        <taxon>Polyporaceae</taxon>
        <taxon>Lentinus</taxon>
    </lineage>
</organism>
<dbReference type="InterPro" id="IPR032675">
    <property type="entry name" value="LRR_dom_sf"/>
</dbReference>
<accession>A0A371CRV7</accession>
<evidence type="ECO:0008006" key="3">
    <source>
        <dbReference type="Google" id="ProtNLM"/>
    </source>
</evidence>
<keyword evidence="2" id="KW-1185">Reference proteome</keyword>
<dbReference type="EMBL" id="KZ857472">
    <property type="protein sequence ID" value="RDX43011.1"/>
    <property type="molecule type" value="Genomic_DNA"/>
</dbReference>
<evidence type="ECO:0000313" key="1">
    <source>
        <dbReference type="EMBL" id="RDX43011.1"/>
    </source>
</evidence>
<evidence type="ECO:0000313" key="2">
    <source>
        <dbReference type="Proteomes" id="UP000256964"/>
    </source>
</evidence>
<dbReference type="Gene3D" id="3.80.10.10">
    <property type="entry name" value="Ribonuclease Inhibitor"/>
    <property type="match status" value="1"/>
</dbReference>
<protein>
    <recommendedName>
        <fullName evidence="3">F-box domain-containing protein</fullName>
    </recommendedName>
</protein>
<dbReference type="AlphaFoldDB" id="A0A371CRV7"/>
<reference evidence="1 2" key="1">
    <citation type="journal article" date="2018" name="Biotechnol. Biofuels">
        <title>Integrative visual omics of the white-rot fungus Polyporus brumalis exposes the biotechnological potential of its oxidative enzymes for delignifying raw plant biomass.</title>
        <authorList>
            <person name="Miyauchi S."/>
            <person name="Rancon A."/>
            <person name="Drula E."/>
            <person name="Hage H."/>
            <person name="Chaduli D."/>
            <person name="Favel A."/>
            <person name="Grisel S."/>
            <person name="Henrissat B."/>
            <person name="Herpoel-Gimbert I."/>
            <person name="Ruiz-Duenas F.J."/>
            <person name="Chevret D."/>
            <person name="Hainaut M."/>
            <person name="Lin J."/>
            <person name="Wang M."/>
            <person name="Pangilinan J."/>
            <person name="Lipzen A."/>
            <person name="Lesage-Meessen L."/>
            <person name="Navarro D."/>
            <person name="Riley R."/>
            <person name="Grigoriev I.V."/>
            <person name="Zhou S."/>
            <person name="Raouche S."/>
            <person name="Rosso M.N."/>
        </authorList>
    </citation>
    <scope>NUCLEOTIDE SEQUENCE [LARGE SCALE GENOMIC DNA]</scope>
    <source>
        <strain evidence="1 2">BRFM 1820</strain>
    </source>
</reference>
<dbReference type="OrthoDB" id="2757906at2759"/>
<dbReference type="SUPFAM" id="SSF52047">
    <property type="entry name" value="RNI-like"/>
    <property type="match status" value="1"/>
</dbReference>
<proteinExistence type="predicted"/>
<gene>
    <name evidence="1" type="ORF">OH76DRAFT_1246840</name>
</gene>
<sequence>MWDSCRTGVPAAAIPGRVRALATYCCIDISLHLLSSFFPLPLFSLLCTSLRFLPHPSMADTPPSQVALKPRVPVEVCERVIGAVYDDRYYLVRDSLATLSSCALVCRAWRSPAQQILFEYVILSDKDALYAFSELLDASPELGAYVHVLELRGHLHVPYSPVVLFPAALRGRLFNLTELYIYEIDSDEKAAKSLPDGVKELPTLPTHRYLPSLFTGFSQIQVLVICNVVFPSFGDFARILYALSNLRGLTCDGVTWLVPGEEPLCMAKLRSLGSQKTFLPKIQEFQYMNMDVQGRQRLLSSLGPSLRKLVLDLNRYVKTEPTAVDEEEPEVAPDLQSFPCLETLWYYLAPSAQPHDTRMLSVLQNTLVSWVTSNSNGRDPGHRPAIPLRRRLYLEPYRRDIFKRDEFVNLVRAIGPVIEAALCRQTTSAGDPQAVLDTGGKTGTETDPCRANVVVQDLGDTLDRADWWMTRIQDCFPTFAKWKRLEVYPCHKDNTVSKWIDHESTGEHLPQSLIAALPSDRIQEGTAAV</sequence>